<evidence type="ECO:0000256" key="5">
    <source>
        <dbReference type="ARBA" id="ARBA00022777"/>
    </source>
</evidence>
<evidence type="ECO:0000256" key="4">
    <source>
        <dbReference type="ARBA" id="ARBA00022741"/>
    </source>
</evidence>
<feature type="domain" description="Protein kinase" evidence="8">
    <location>
        <begin position="62"/>
        <end position="301"/>
    </location>
</feature>
<evidence type="ECO:0000256" key="6">
    <source>
        <dbReference type="ARBA" id="ARBA00022840"/>
    </source>
</evidence>
<dbReference type="PROSITE" id="PS50011">
    <property type="entry name" value="PROTEIN_KINASE_DOM"/>
    <property type="match status" value="1"/>
</dbReference>
<dbReference type="SUPFAM" id="SSF56112">
    <property type="entry name" value="Protein kinase-like (PK-like)"/>
    <property type="match status" value="1"/>
</dbReference>
<dbReference type="PANTHER" id="PTHR43289:SF6">
    <property type="entry name" value="SERINE_THREONINE-PROTEIN KINASE NEKL-3"/>
    <property type="match status" value="1"/>
</dbReference>
<dbReference type="Gene3D" id="1.10.510.10">
    <property type="entry name" value="Transferase(Phosphotransferase) domain 1"/>
    <property type="match status" value="1"/>
</dbReference>
<dbReference type="RefSeq" id="WP_259429014.1">
    <property type="nucleotide sequence ID" value="NZ_JANWTC010000026.1"/>
</dbReference>
<keyword evidence="3" id="KW-0808">Transferase</keyword>
<evidence type="ECO:0000313" key="9">
    <source>
        <dbReference type="EMBL" id="MCS5480955.1"/>
    </source>
</evidence>
<evidence type="ECO:0000256" key="2">
    <source>
        <dbReference type="ARBA" id="ARBA00022527"/>
    </source>
</evidence>
<dbReference type="InterPro" id="IPR008271">
    <property type="entry name" value="Ser/Thr_kinase_AS"/>
</dbReference>
<dbReference type="PANTHER" id="PTHR43289">
    <property type="entry name" value="MITOGEN-ACTIVATED PROTEIN KINASE KINASE KINASE 20-RELATED"/>
    <property type="match status" value="1"/>
</dbReference>
<organism evidence="9 10">
    <name type="scientific">Corynebacterium lemuris</name>
    <dbReference type="NCBI Taxonomy" id="1859292"/>
    <lineage>
        <taxon>Bacteria</taxon>
        <taxon>Bacillati</taxon>
        <taxon>Actinomycetota</taxon>
        <taxon>Actinomycetes</taxon>
        <taxon>Mycobacteriales</taxon>
        <taxon>Corynebacteriaceae</taxon>
        <taxon>Corynebacterium</taxon>
    </lineage>
</organism>
<accession>A0ABT2G0C4</accession>
<dbReference type="CDD" id="cd14014">
    <property type="entry name" value="STKc_PknB_like"/>
    <property type="match status" value="1"/>
</dbReference>
<dbReference type="SUPFAM" id="SSF48371">
    <property type="entry name" value="ARM repeat"/>
    <property type="match status" value="1"/>
</dbReference>
<dbReference type="Proteomes" id="UP001205965">
    <property type="component" value="Unassembled WGS sequence"/>
</dbReference>
<gene>
    <name evidence="9" type="ORF">NYP18_15025</name>
</gene>
<dbReference type="EC" id="2.7.11.1" evidence="1"/>
<dbReference type="InterPro" id="IPR011009">
    <property type="entry name" value="Kinase-like_dom_sf"/>
</dbReference>
<feature type="region of interest" description="Disordered" evidence="7">
    <location>
        <begin position="1"/>
        <end position="52"/>
    </location>
</feature>
<evidence type="ECO:0000313" key="10">
    <source>
        <dbReference type="Proteomes" id="UP001205965"/>
    </source>
</evidence>
<evidence type="ECO:0000256" key="1">
    <source>
        <dbReference type="ARBA" id="ARBA00012513"/>
    </source>
</evidence>
<name>A0ABT2G0C4_9CORY</name>
<keyword evidence="4" id="KW-0547">Nucleotide-binding</keyword>
<feature type="compositionally biased region" description="Low complexity" evidence="7">
    <location>
        <begin position="8"/>
        <end position="20"/>
    </location>
</feature>
<dbReference type="SMART" id="SM00220">
    <property type="entry name" value="S_TKc"/>
    <property type="match status" value="1"/>
</dbReference>
<keyword evidence="5 9" id="KW-0418">Kinase</keyword>
<evidence type="ECO:0000256" key="3">
    <source>
        <dbReference type="ARBA" id="ARBA00022679"/>
    </source>
</evidence>
<keyword evidence="2 9" id="KW-0723">Serine/threonine-protein kinase</keyword>
<evidence type="ECO:0000259" key="8">
    <source>
        <dbReference type="PROSITE" id="PS50011"/>
    </source>
</evidence>
<dbReference type="GO" id="GO:0004674">
    <property type="term" value="F:protein serine/threonine kinase activity"/>
    <property type="evidence" value="ECO:0007669"/>
    <property type="project" value="UniProtKB-KW"/>
</dbReference>
<comment type="caution">
    <text evidence="9">The sequence shown here is derived from an EMBL/GenBank/DDBJ whole genome shotgun (WGS) entry which is preliminary data.</text>
</comment>
<proteinExistence type="predicted"/>
<protein>
    <recommendedName>
        <fullName evidence="1">non-specific serine/threonine protein kinase</fullName>
        <ecNumber evidence="1">2.7.11.1</ecNumber>
    </recommendedName>
</protein>
<dbReference type="Pfam" id="PF00069">
    <property type="entry name" value="Pkinase"/>
    <property type="match status" value="1"/>
</dbReference>
<reference evidence="9 10" key="1">
    <citation type="submission" date="2022-08" db="EMBL/GenBank/DDBJ databases">
        <title>YIM 101645 draft genome.</title>
        <authorList>
            <person name="Chen X."/>
        </authorList>
    </citation>
    <scope>NUCLEOTIDE SEQUENCE [LARGE SCALE GENOMIC DNA]</scope>
    <source>
        <strain evidence="9 10">YIM 101645</strain>
    </source>
</reference>
<keyword evidence="10" id="KW-1185">Reference proteome</keyword>
<dbReference type="EMBL" id="JANWTC010000026">
    <property type="protein sequence ID" value="MCS5480955.1"/>
    <property type="molecule type" value="Genomic_DNA"/>
</dbReference>
<evidence type="ECO:0000256" key="7">
    <source>
        <dbReference type="SAM" id="MobiDB-lite"/>
    </source>
</evidence>
<sequence>MNHPWQFPPASSNSLSSQPSEITPIWGNFPDRETINPWDSAKNESVNPVPASASPEATMHFYQPISKIAHHGQGEVWKAIRVGSNGEFAQKFLHQSDQEESLKRFYREIRAQSGLIHPGIMPIYAVNFEVSPPWYVMPLAEYSLRDYLTDKKILEENEAVALALEISAALQYAHEQGIIHRDIKPENILYLNDHWVVSDFGLCRDHNAMSTTLTQLGTALGTIQYMAPEHWKDVHNVGAPADVYAVGKILYECLTGEMAWPSANTDLIPDRFKYVINKCLEDNPAKRYSSLIAFSRDLEALSSFEEDLALPIEHAKTLAGEVSEHKPGSAAKLLKFILKNLSDEVFLRNFLPSVTPPVLQALRNESAGNFRQIIYAFDQVSSGPQPFVWTDSAALCLERVFEISPEHEIRELVLQRLLTLGTEHNRWAVRSTYLRIISTLTSPQDILIVVNQLKEYPEGADFVSPAADNYSLPRLIQDTLQA</sequence>
<dbReference type="PROSITE" id="PS00108">
    <property type="entry name" value="PROTEIN_KINASE_ST"/>
    <property type="match status" value="1"/>
</dbReference>
<dbReference type="InterPro" id="IPR016024">
    <property type="entry name" value="ARM-type_fold"/>
</dbReference>
<dbReference type="InterPro" id="IPR000719">
    <property type="entry name" value="Prot_kinase_dom"/>
</dbReference>
<keyword evidence="6" id="KW-0067">ATP-binding</keyword>